<comment type="caution">
    <text evidence="1">The sequence shown here is derived from an EMBL/GenBank/DDBJ whole genome shotgun (WGS) entry which is preliminary data.</text>
</comment>
<accession>A0A316GE99</accession>
<evidence type="ECO:0000313" key="1">
    <source>
        <dbReference type="EMBL" id="PWK59321.1"/>
    </source>
</evidence>
<evidence type="ECO:0008006" key="3">
    <source>
        <dbReference type="Google" id="ProtNLM"/>
    </source>
</evidence>
<gene>
    <name evidence="1" type="ORF">C7455_10889</name>
</gene>
<dbReference type="AlphaFoldDB" id="A0A316GE99"/>
<reference evidence="1 2" key="1">
    <citation type="submission" date="2018-05" db="EMBL/GenBank/DDBJ databases">
        <title>Genomic Encyclopedia of Type Strains, Phase IV (KMG-IV): sequencing the most valuable type-strain genomes for metagenomic binning, comparative biology and taxonomic classification.</title>
        <authorList>
            <person name="Goeker M."/>
        </authorList>
    </citation>
    <scope>NUCLEOTIDE SEQUENCE [LARGE SCALE GENOMIC DNA]</scope>
    <source>
        <strain evidence="1 2">DSM 16097</strain>
    </source>
</reference>
<proteinExistence type="predicted"/>
<name>A0A316GE99_9RHOB</name>
<dbReference type="Proteomes" id="UP000245708">
    <property type="component" value="Unassembled WGS sequence"/>
</dbReference>
<keyword evidence="2" id="KW-1185">Reference proteome</keyword>
<dbReference type="EMBL" id="QGGW01000008">
    <property type="protein sequence ID" value="PWK59321.1"/>
    <property type="molecule type" value="Genomic_DNA"/>
</dbReference>
<protein>
    <recommendedName>
        <fullName evidence="3">Succinate dehydrogenase</fullName>
    </recommendedName>
</protein>
<dbReference type="RefSeq" id="WP_109669691.1">
    <property type="nucleotide sequence ID" value="NZ_QGGW01000008.1"/>
</dbReference>
<sequence length="106" mass="10939">MRVACIVALGLPLAGCVAVQDAADQIAREQARGYVNGEVERRFPGVNAQPITDCVIDNASAQEIVAIAGGVALGRTEAATETVSTVLSRPETIRCAAEGSLRAGLF</sequence>
<organism evidence="1 2">
    <name type="scientific">Roseicyclus mahoneyensis</name>
    <dbReference type="NCBI Taxonomy" id="164332"/>
    <lineage>
        <taxon>Bacteria</taxon>
        <taxon>Pseudomonadati</taxon>
        <taxon>Pseudomonadota</taxon>
        <taxon>Alphaproteobacteria</taxon>
        <taxon>Rhodobacterales</taxon>
        <taxon>Roseobacteraceae</taxon>
        <taxon>Roseicyclus</taxon>
    </lineage>
</organism>
<dbReference type="OrthoDB" id="7867642at2"/>
<evidence type="ECO:0000313" key="2">
    <source>
        <dbReference type="Proteomes" id="UP000245708"/>
    </source>
</evidence>